<evidence type="ECO:0000313" key="9">
    <source>
        <dbReference type="Proteomes" id="UP000440066"/>
    </source>
</evidence>
<feature type="signal peptide" evidence="6">
    <location>
        <begin position="1"/>
        <end position="22"/>
    </location>
</feature>
<dbReference type="Gene3D" id="3.40.190.10">
    <property type="entry name" value="Periplasmic binding protein-like II"/>
    <property type="match status" value="1"/>
</dbReference>
<dbReference type="EMBL" id="WJQT01000008">
    <property type="protein sequence ID" value="MRJ47326.1"/>
    <property type="molecule type" value="Genomic_DNA"/>
</dbReference>
<evidence type="ECO:0000256" key="2">
    <source>
        <dbReference type="ARBA" id="ARBA00005695"/>
    </source>
</evidence>
<feature type="chain" id="PRO_5038844572" evidence="6">
    <location>
        <begin position="23"/>
        <end position="541"/>
    </location>
</feature>
<evidence type="ECO:0000256" key="5">
    <source>
        <dbReference type="ARBA" id="ARBA00022856"/>
    </source>
</evidence>
<keyword evidence="5" id="KW-0653">Protein transport</keyword>
<dbReference type="PANTHER" id="PTHR30290">
    <property type="entry name" value="PERIPLASMIC BINDING COMPONENT OF ABC TRANSPORTER"/>
    <property type="match status" value="1"/>
</dbReference>
<dbReference type="GO" id="GO:0043190">
    <property type="term" value="C:ATP-binding cassette (ABC) transporter complex"/>
    <property type="evidence" value="ECO:0007669"/>
    <property type="project" value="InterPro"/>
</dbReference>
<dbReference type="Gene3D" id="3.90.76.10">
    <property type="entry name" value="Dipeptide-binding Protein, Domain 1"/>
    <property type="match status" value="1"/>
</dbReference>
<keyword evidence="3" id="KW-0813">Transport</keyword>
<feature type="domain" description="Solute-binding protein family 5" evidence="7">
    <location>
        <begin position="77"/>
        <end position="460"/>
    </location>
</feature>
<dbReference type="RefSeq" id="WP_153832403.1">
    <property type="nucleotide sequence ID" value="NZ_WJQT01000008.1"/>
</dbReference>
<keyword evidence="4 6" id="KW-0732">Signal</keyword>
<dbReference type="InterPro" id="IPR000914">
    <property type="entry name" value="SBP_5_dom"/>
</dbReference>
<dbReference type="AlphaFoldDB" id="A0A844C8B4"/>
<reference evidence="8 9" key="1">
    <citation type="submission" date="2019-11" db="EMBL/GenBank/DDBJ databases">
        <title>Characterisation of Fundicoccus ignavus gen. nov. sp. nov., a novel genus of the family Aerococcaceae from bulk tank milk.</title>
        <authorList>
            <person name="Siebert A."/>
            <person name="Huptas C."/>
            <person name="Wenning M."/>
            <person name="Scherer S."/>
            <person name="Doll E.V."/>
        </authorList>
    </citation>
    <scope>NUCLEOTIDE SEQUENCE [LARGE SCALE GENOMIC DNA]</scope>
    <source>
        <strain evidence="8 9">DSM 109652</strain>
    </source>
</reference>
<dbReference type="InterPro" id="IPR030678">
    <property type="entry name" value="Peptide/Ni-bd"/>
</dbReference>
<comment type="subcellular location">
    <subcellularLocation>
        <location evidence="1">Cell envelope</location>
    </subcellularLocation>
</comment>
<dbReference type="SUPFAM" id="SSF53850">
    <property type="entry name" value="Periplasmic binding protein-like II"/>
    <property type="match status" value="1"/>
</dbReference>
<proteinExistence type="inferred from homology"/>
<dbReference type="CDD" id="cd08504">
    <property type="entry name" value="PBP2_OppA"/>
    <property type="match status" value="1"/>
</dbReference>
<name>A0A844C8B4_9LACT</name>
<dbReference type="GO" id="GO:1904680">
    <property type="term" value="F:peptide transmembrane transporter activity"/>
    <property type="evidence" value="ECO:0007669"/>
    <property type="project" value="TreeGrafter"/>
</dbReference>
<accession>A0A844C8B4</accession>
<evidence type="ECO:0000259" key="7">
    <source>
        <dbReference type="Pfam" id="PF00496"/>
    </source>
</evidence>
<dbReference type="GO" id="GO:0030288">
    <property type="term" value="C:outer membrane-bounded periplasmic space"/>
    <property type="evidence" value="ECO:0007669"/>
    <property type="project" value="UniProtKB-ARBA"/>
</dbReference>
<dbReference type="FunFam" id="3.90.76.10:FF:000001">
    <property type="entry name" value="Oligopeptide ABC transporter substrate-binding protein"/>
    <property type="match status" value="1"/>
</dbReference>
<gene>
    <name evidence="8" type="ORF">GF867_07100</name>
</gene>
<dbReference type="PIRSF" id="PIRSF002741">
    <property type="entry name" value="MppA"/>
    <property type="match status" value="1"/>
</dbReference>
<comment type="caution">
    <text evidence="8">The sequence shown here is derived from an EMBL/GenBank/DDBJ whole genome shotgun (WGS) entry which is preliminary data.</text>
</comment>
<evidence type="ECO:0000256" key="4">
    <source>
        <dbReference type="ARBA" id="ARBA00022729"/>
    </source>
</evidence>
<dbReference type="InterPro" id="IPR039424">
    <property type="entry name" value="SBP_5"/>
</dbReference>
<comment type="similarity">
    <text evidence="2">Belongs to the bacterial solute-binding protein 5 family.</text>
</comment>
<evidence type="ECO:0000256" key="6">
    <source>
        <dbReference type="SAM" id="SignalP"/>
    </source>
</evidence>
<dbReference type="Gene3D" id="3.10.105.10">
    <property type="entry name" value="Dipeptide-binding Protein, Domain 3"/>
    <property type="match status" value="1"/>
</dbReference>
<evidence type="ECO:0000313" key="8">
    <source>
        <dbReference type="EMBL" id="MRJ47326.1"/>
    </source>
</evidence>
<protein>
    <submittedName>
        <fullName evidence="8">Peptide ABC transporter substrate-binding protein</fullName>
    </submittedName>
</protein>
<organism evidence="8 9">
    <name type="scientific">Fundicoccus ignavus</name>
    <dbReference type="NCBI Taxonomy" id="2664442"/>
    <lineage>
        <taxon>Bacteria</taxon>
        <taxon>Bacillati</taxon>
        <taxon>Bacillota</taxon>
        <taxon>Bacilli</taxon>
        <taxon>Lactobacillales</taxon>
        <taxon>Aerococcaceae</taxon>
        <taxon>Fundicoccus</taxon>
    </lineage>
</organism>
<dbReference type="PANTHER" id="PTHR30290:SF79">
    <property type="entry name" value="DIPEPTIDE-BINDING PROTEIN DPPE"/>
    <property type="match status" value="1"/>
</dbReference>
<sequence>MKKFLKKAVLLGAALLAFSPIAELSAATVAAQEEQVLNLAIGSEPPTIDPALATDSTSGAIIKNVFEGLTAMNNEGEVLPAAAESWEVSEDGLTYTFTLRDGNVWSNGDPVTASDFEFAWKRVLNPETASQYASILYVIEGAEAYNAGEGEADAVGVTAVDEKTLEVKLANPTSYFLELTAFYTYMPVHQATVEADANWALDAGDAYVSNGPFSLQEWAHSSHYVLVKSDSYWDAENVALDTVNVQIIEAESTANAEFQAGGIDYLGSPYSTVSLDAIDLYKANEELNVAPYAAIYWYKLNTTDEVTSNVNIRKALALAIDRQGLVDNITKGGQLPALGLVPPTIDGFEDDRGYFADADYDAAKEYLATGLEELGLADASELTINISINTSEAHSTIAQFIQEGWAQNLGINVNIDNTEWQVYLERLNVLDYQVARLGWIADYNDASSFLDMYRTADAGNNDTGWENEEFKSLIDQASAEQDPAVRTDLLLQAEAIIVDAMPVIPLYYYTNLYVVHDHVENMSPDALGNINLKDVSISSGE</sequence>
<dbReference type="FunFam" id="3.10.105.10:FF:000001">
    <property type="entry name" value="Oligopeptide ABC transporter, oligopeptide-binding protein"/>
    <property type="match status" value="1"/>
</dbReference>
<keyword evidence="5" id="KW-0571">Peptide transport</keyword>
<dbReference type="Proteomes" id="UP000440066">
    <property type="component" value="Unassembled WGS sequence"/>
</dbReference>
<dbReference type="GO" id="GO:0015833">
    <property type="term" value="P:peptide transport"/>
    <property type="evidence" value="ECO:0007669"/>
    <property type="project" value="UniProtKB-KW"/>
</dbReference>
<dbReference type="Pfam" id="PF00496">
    <property type="entry name" value="SBP_bac_5"/>
    <property type="match status" value="1"/>
</dbReference>
<evidence type="ECO:0000256" key="1">
    <source>
        <dbReference type="ARBA" id="ARBA00004196"/>
    </source>
</evidence>
<evidence type="ECO:0000256" key="3">
    <source>
        <dbReference type="ARBA" id="ARBA00022448"/>
    </source>
</evidence>